<feature type="region of interest" description="Disordered" evidence="1">
    <location>
        <begin position="59"/>
        <end position="84"/>
    </location>
</feature>
<gene>
    <name evidence="2" type="ORF">CSSPJE1EN2_LOCUS11288</name>
</gene>
<evidence type="ECO:0000256" key="1">
    <source>
        <dbReference type="SAM" id="MobiDB-lite"/>
    </source>
</evidence>
<dbReference type="Proteomes" id="UP001497522">
    <property type="component" value="Chromosome 18"/>
</dbReference>
<accession>A0ABP1B0C1</accession>
<evidence type="ECO:0000313" key="2">
    <source>
        <dbReference type="EMBL" id="CAK9868329.1"/>
    </source>
</evidence>
<dbReference type="EMBL" id="OZ023719">
    <property type="protein sequence ID" value="CAK9868329.1"/>
    <property type="molecule type" value="Genomic_DNA"/>
</dbReference>
<reference evidence="2" key="1">
    <citation type="submission" date="2024-03" db="EMBL/GenBank/DDBJ databases">
        <authorList>
            <consortium name="ELIXIR-Norway"/>
            <consortium name="Elixir Norway"/>
        </authorList>
    </citation>
    <scope>NUCLEOTIDE SEQUENCE</scope>
</reference>
<protein>
    <submittedName>
        <fullName evidence="2">Uncharacterized protein</fullName>
    </submittedName>
</protein>
<organism evidence="2 3">
    <name type="scientific">Sphagnum jensenii</name>
    <dbReference type="NCBI Taxonomy" id="128206"/>
    <lineage>
        <taxon>Eukaryota</taxon>
        <taxon>Viridiplantae</taxon>
        <taxon>Streptophyta</taxon>
        <taxon>Embryophyta</taxon>
        <taxon>Bryophyta</taxon>
        <taxon>Sphagnophytina</taxon>
        <taxon>Sphagnopsida</taxon>
        <taxon>Sphagnales</taxon>
        <taxon>Sphagnaceae</taxon>
        <taxon>Sphagnum</taxon>
    </lineage>
</organism>
<keyword evidence="3" id="KW-1185">Reference proteome</keyword>
<evidence type="ECO:0000313" key="3">
    <source>
        <dbReference type="Proteomes" id="UP001497522"/>
    </source>
</evidence>
<sequence length="84" mass="9650">MHKVIQDEVRALGPKKLCSLPSYLVQLYAYGDCQLVIERHHRVLVRRVIKEVYGTSEDELINEETEEESTEVPLEDYGETEGGD</sequence>
<proteinExistence type="predicted"/>
<name>A0ABP1B0C1_9BRYO</name>